<sequence length="588" mass="67648">MNREEDRIKLIQQMCDDDREEEVVRMIDDLPDEERTYKIVGLQARTLSNLAGMIRSGYTESELNPDDLDRRALSILADTAEEGKDDPNWWCRNGYTRMGLNMEAEAIPFFEHVMTLIPDDPETQEFWSDVPEAIENCKKTVEFLEHPTLREPPYIKKRSVMIAVSRVDDFTADMQAFRNRMGDIAGLESLEFEDVSQNTETNTIEHVHGQFCGEPFDMEIDRLEAFNASGMFISSYFNKQDLELIGQERPGYGIDIRFGTANPLAWLHLQLKIATALVPKLLAIYDLSSQQALSESYVVSTARSSSGPHASFAYSIASESNEQGSDTWLYTNGLARFGLPDIEIMHSDANHSACHRKLIEAVASYMLWHQAPETRQTMRPDVPFAIMTGNVPLYIRLLPWNEAIKDGQKDKATPGSIRTRLKKMNANSCVIFAYENEDAMAADAYQPLWMKDDFLTNDRADDLRLLHCEEERKFAHDYSNEYFWLPEHVAKRTPEKVWFKFDLTNDEGEVETVWTRLISYTDRHNFEVEIDDTPLALPYEQGDRLRFVDEHDVKLISWMVETEQSNINPGNIYILDAEPSIKRELGIE</sequence>
<keyword evidence="4" id="KW-1185">Reference proteome</keyword>
<dbReference type="Pfam" id="PF13218">
    <property type="entry name" value="DUF4026_N"/>
    <property type="match status" value="1"/>
</dbReference>
<dbReference type="EMBL" id="JACJJL010000014">
    <property type="protein sequence ID" value="MBM6661909.1"/>
    <property type="molecule type" value="Genomic_DNA"/>
</dbReference>
<dbReference type="AlphaFoldDB" id="A0A938WMC3"/>
<gene>
    <name evidence="3" type="ORF">H6B30_09155</name>
</gene>
<proteinExistence type="predicted"/>
<reference evidence="3 4" key="1">
    <citation type="journal article" date="2021" name="Sci. Rep.">
        <title>The distribution of antibiotic resistance genes in chicken gut microbiota commensals.</title>
        <authorList>
            <person name="Juricova H."/>
            <person name="Matiasovicova J."/>
            <person name="Kubasova T."/>
            <person name="Cejkova D."/>
            <person name="Rychlik I."/>
        </authorList>
    </citation>
    <scope>NUCLEOTIDE SEQUENCE [LARGE SCALE GENOMIC DNA]</scope>
    <source>
        <strain evidence="3 4">An819</strain>
    </source>
</reference>
<dbReference type="RefSeq" id="WP_205109819.1">
    <property type="nucleotide sequence ID" value="NZ_JACJJL010000014.1"/>
</dbReference>
<dbReference type="Pfam" id="PF22789">
    <property type="entry name" value="DUF4026_C"/>
    <property type="match status" value="1"/>
</dbReference>
<organism evidence="3 4">
    <name type="scientific">Marseilla massiliensis</name>
    <dbReference type="NCBI Taxonomy" id="1841864"/>
    <lineage>
        <taxon>Bacteria</taxon>
        <taxon>Pseudomonadati</taxon>
        <taxon>Bacteroidota</taxon>
        <taxon>Bacteroidia</taxon>
        <taxon>Bacteroidales</taxon>
        <taxon>Prevotellaceae</taxon>
        <taxon>Marseilla</taxon>
    </lineage>
</organism>
<accession>A0A938WMC3</accession>
<dbReference type="InterPro" id="IPR053886">
    <property type="entry name" value="DUF4026_middle"/>
</dbReference>
<feature type="domain" description="DUF4026" evidence="1">
    <location>
        <begin position="159"/>
        <end position="305"/>
    </location>
</feature>
<evidence type="ECO:0000259" key="2">
    <source>
        <dbReference type="Pfam" id="PF22789"/>
    </source>
</evidence>
<name>A0A938WMC3_9BACT</name>
<comment type="caution">
    <text evidence="3">The sequence shown here is derived from an EMBL/GenBank/DDBJ whole genome shotgun (WGS) entry which is preliminary data.</text>
</comment>
<evidence type="ECO:0000313" key="3">
    <source>
        <dbReference type="EMBL" id="MBM6661909.1"/>
    </source>
</evidence>
<feature type="domain" description="DUF4026" evidence="2">
    <location>
        <begin position="319"/>
        <end position="432"/>
    </location>
</feature>
<dbReference type="InterPro" id="IPR025102">
    <property type="entry name" value="DUF4026_N"/>
</dbReference>
<dbReference type="Proteomes" id="UP000764045">
    <property type="component" value="Unassembled WGS sequence"/>
</dbReference>
<evidence type="ECO:0000313" key="4">
    <source>
        <dbReference type="Proteomes" id="UP000764045"/>
    </source>
</evidence>
<evidence type="ECO:0008006" key="5">
    <source>
        <dbReference type="Google" id="ProtNLM"/>
    </source>
</evidence>
<evidence type="ECO:0000259" key="1">
    <source>
        <dbReference type="Pfam" id="PF13218"/>
    </source>
</evidence>
<protein>
    <recommendedName>
        <fullName evidence="5">DUF2314 domain-containing protein</fullName>
    </recommendedName>
</protein>